<evidence type="ECO:0000313" key="2">
    <source>
        <dbReference type="Proteomes" id="UP001634747"/>
    </source>
</evidence>
<organism evidence="1 2">
    <name type="scientific">Terriglobus aquaticus</name>
    <dbReference type="NCBI Taxonomy" id="940139"/>
    <lineage>
        <taxon>Bacteria</taxon>
        <taxon>Pseudomonadati</taxon>
        <taxon>Acidobacteriota</taxon>
        <taxon>Terriglobia</taxon>
        <taxon>Terriglobales</taxon>
        <taxon>Acidobacteriaceae</taxon>
        <taxon>Terriglobus</taxon>
    </lineage>
</organism>
<keyword evidence="2" id="KW-1185">Reference proteome</keyword>
<dbReference type="Proteomes" id="UP001634747">
    <property type="component" value="Unassembled WGS sequence"/>
</dbReference>
<dbReference type="RefSeq" id="WP_263414047.1">
    <property type="nucleotide sequence ID" value="NZ_BAABBH010000001.1"/>
</dbReference>
<name>A0ABW9KGN6_9BACT</name>
<evidence type="ECO:0008006" key="3">
    <source>
        <dbReference type="Google" id="ProtNLM"/>
    </source>
</evidence>
<dbReference type="EMBL" id="JBJYXY010000001">
    <property type="protein sequence ID" value="MFN2974388.1"/>
    <property type="molecule type" value="Genomic_DNA"/>
</dbReference>
<proteinExistence type="predicted"/>
<sequence length="565" mass="61488">MSTHTPTVLEIDRKLRDDFRRRVKDFGVTAETTDPLLAVLFRTFAQQIDQVYGDTALLRQSLLHELMRGLQVQQYLATPAQAAIRLTNSMPEPRVLRAGTELNAVAPTGERLVFSLDATCEISQARIAFALSYQDQVVRLLSAVEMSDAVQAMRPSMEAVPVALGPQPALYLAIENLPASLLNRHGIFFELGPGTYAVQHALCHEPWWIFNEDGELSGSGLLRPHRSNAGVYQLRFQTGDNETTSMLDTPLPSIPDGFYTGRQFVFPAMHADAPFRCRVPRLLEPAMARLMNQSAEAVLREPRVWIKIPMPPGVPALHHAIGGIVLHAMTASNVFARNQTVQFERDGTSIPVARSGGTPEHLVAPLTVMSTGNDLYEPAATPSASATAGRFELHNNRLTITPGHHDDGTVHTAANVRLWLTNGALGNRVGPGDITGFANAAAMTGVRIGPLTAASGGSDGEETASEERRFADALLTRGRIVTKQDLKTAALAIDRRIVEADSTSGMERGSEGGLQRVERLLLTLDPDGFSRPEIELPALKAQVERSLNGRLVQGLQLSVEFSWNS</sequence>
<reference evidence="1 2" key="1">
    <citation type="submission" date="2024-12" db="EMBL/GenBank/DDBJ databases">
        <authorList>
            <person name="Lee Y."/>
        </authorList>
    </citation>
    <scope>NUCLEOTIDE SEQUENCE [LARGE SCALE GENOMIC DNA]</scope>
    <source>
        <strain evidence="1 2">03SUJ4</strain>
    </source>
</reference>
<comment type="caution">
    <text evidence="1">The sequence shown here is derived from an EMBL/GenBank/DDBJ whole genome shotgun (WGS) entry which is preliminary data.</text>
</comment>
<evidence type="ECO:0000313" key="1">
    <source>
        <dbReference type="EMBL" id="MFN2974388.1"/>
    </source>
</evidence>
<gene>
    <name evidence="1" type="ORF">ACK2TP_01300</name>
</gene>
<accession>A0ABW9KGN6</accession>
<protein>
    <recommendedName>
        <fullName evidence="3">Baseplate assembly protein</fullName>
    </recommendedName>
</protein>